<dbReference type="PROSITE" id="PS50263">
    <property type="entry name" value="CN_HYDROLASE"/>
    <property type="match status" value="1"/>
</dbReference>
<sequence>MKNSLKIASPQMQTIQACARANKIAVSMGFAENDNNSLYIAQLLLGPDGAILVHRRKMKPTHMERTVFGDASGHCFTSVASLPLMEGDDPVRVGALSCWEHIQPLLKFATLSQGEDIHVAAWPSLTPHSGDGPDMWSMSNEGCMSLSRTYAIEASCFVLHCTAVISDKCVQANGSAAGVLFSAPGGGSSAIFGPDGRLLTQLLGETEEGIIYANLDFDAIMRAKMFADCTGHYSRPDLMFLTVQRQLKSVVRTIEGQDAKLDEVTAGATN</sequence>
<dbReference type="InterPro" id="IPR036526">
    <property type="entry name" value="C-N_Hydrolase_sf"/>
</dbReference>
<gene>
    <name evidence="4" type="ORF">BT96DRAFT_969091</name>
</gene>
<dbReference type="Pfam" id="PF00795">
    <property type="entry name" value="CN_hydrolase"/>
    <property type="match status" value="1"/>
</dbReference>
<dbReference type="InterPro" id="IPR003010">
    <property type="entry name" value="C-N_Hydrolase"/>
</dbReference>
<accession>A0A6A4IRN3</accession>
<dbReference type="PROSITE" id="PS51257">
    <property type="entry name" value="PROKAR_LIPOPROTEIN"/>
    <property type="match status" value="1"/>
</dbReference>
<dbReference type="PANTHER" id="PTHR46044:SF14">
    <property type="entry name" value="ARYLACETONITRILASE"/>
    <property type="match status" value="1"/>
</dbReference>
<feature type="domain" description="CN hydrolase" evidence="3">
    <location>
        <begin position="1"/>
        <end position="217"/>
    </location>
</feature>
<dbReference type="InterPro" id="IPR000132">
    <property type="entry name" value="Nitrilase/CN_hydratase_CS"/>
</dbReference>
<dbReference type="GO" id="GO:0016836">
    <property type="term" value="F:hydro-lyase activity"/>
    <property type="evidence" value="ECO:0007669"/>
    <property type="project" value="UniProtKB-ARBA"/>
</dbReference>
<keyword evidence="5" id="KW-1185">Reference proteome</keyword>
<reference evidence="4" key="1">
    <citation type="journal article" date="2019" name="Environ. Microbiol.">
        <title>Fungal ecological strategies reflected in gene transcription - a case study of two litter decomposers.</title>
        <authorList>
            <person name="Barbi F."/>
            <person name="Kohler A."/>
            <person name="Barry K."/>
            <person name="Baskaran P."/>
            <person name="Daum C."/>
            <person name="Fauchery L."/>
            <person name="Ihrmark K."/>
            <person name="Kuo A."/>
            <person name="LaButti K."/>
            <person name="Lipzen A."/>
            <person name="Morin E."/>
            <person name="Grigoriev I.V."/>
            <person name="Henrissat B."/>
            <person name="Lindahl B."/>
            <person name="Martin F."/>
        </authorList>
    </citation>
    <scope>NUCLEOTIDE SEQUENCE</scope>
    <source>
        <strain evidence="4">JB14</strain>
    </source>
</reference>
<evidence type="ECO:0000256" key="1">
    <source>
        <dbReference type="ARBA" id="ARBA00008129"/>
    </source>
</evidence>
<evidence type="ECO:0000313" key="4">
    <source>
        <dbReference type="EMBL" id="KAE9410765.1"/>
    </source>
</evidence>
<dbReference type="AlphaFoldDB" id="A0A6A4IRN3"/>
<comment type="similarity">
    <text evidence="1">Belongs to the carbon-nitrogen hydrolase superfamily. Nitrilase family.</text>
</comment>
<organism evidence="4 5">
    <name type="scientific">Gymnopus androsaceus JB14</name>
    <dbReference type="NCBI Taxonomy" id="1447944"/>
    <lineage>
        <taxon>Eukaryota</taxon>
        <taxon>Fungi</taxon>
        <taxon>Dikarya</taxon>
        <taxon>Basidiomycota</taxon>
        <taxon>Agaricomycotina</taxon>
        <taxon>Agaricomycetes</taxon>
        <taxon>Agaricomycetidae</taxon>
        <taxon>Agaricales</taxon>
        <taxon>Marasmiineae</taxon>
        <taxon>Omphalotaceae</taxon>
        <taxon>Gymnopus</taxon>
    </lineage>
</organism>
<dbReference type="EMBL" id="ML769384">
    <property type="protein sequence ID" value="KAE9410765.1"/>
    <property type="molecule type" value="Genomic_DNA"/>
</dbReference>
<dbReference type="OrthoDB" id="10250282at2759"/>
<dbReference type="SUPFAM" id="SSF56317">
    <property type="entry name" value="Carbon-nitrogen hydrolase"/>
    <property type="match status" value="1"/>
</dbReference>
<protein>
    <submittedName>
        <fullName evidence="4">Carbon-nitrogen hydrolase</fullName>
    </submittedName>
</protein>
<dbReference type="PANTHER" id="PTHR46044">
    <property type="entry name" value="NITRILASE"/>
    <property type="match status" value="1"/>
</dbReference>
<proteinExistence type="inferred from homology"/>
<dbReference type="Proteomes" id="UP000799118">
    <property type="component" value="Unassembled WGS sequence"/>
</dbReference>
<keyword evidence="2 4" id="KW-0378">Hydrolase</keyword>
<evidence type="ECO:0000259" key="3">
    <source>
        <dbReference type="PROSITE" id="PS50263"/>
    </source>
</evidence>
<evidence type="ECO:0000256" key="2">
    <source>
        <dbReference type="ARBA" id="ARBA00022801"/>
    </source>
</evidence>
<evidence type="ECO:0000313" key="5">
    <source>
        <dbReference type="Proteomes" id="UP000799118"/>
    </source>
</evidence>
<name>A0A6A4IRN3_9AGAR</name>
<dbReference type="PROSITE" id="PS00921">
    <property type="entry name" value="NITRIL_CHT_2"/>
    <property type="match status" value="1"/>
</dbReference>
<dbReference type="InterPro" id="IPR044149">
    <property type="entry name" value="Nitrilases_CHs"/>
</dbReference>
<dbReference type="Gene3D" id="3.60.110.10">
    <property type="entry name" value="Carbon-nitrogen hydrolase"/>
    <property type="match status" value="1"/>
</dbReference>
<dbReference type="GO" id="GO:0000257">
    <property type="term" value="F:nitrilase activity"/>
    <property type="evidence" value="ECO:0007669"/>
    <property type="project" value="UniProtKB-ARBA"/>
</dbReference>